<accession>A0A3E3E196</accession>
<evidence type="ECO:0000313" key="7">
    <source>
        <dbReference type="EMBL" id="RGD74949.1"/>
    </source>
</evidence>
<evidence type="ECO:0000256" key="2">
    <source>
        <dbReference type="ARBA" id="ARBA00023015"/>
    </source>
</evidence>
<dbReference type="InterPro" id="IPR036634">
    <property type="entry name" value="PRD_sf"/>
</dbReference>
<dbReference type="SUPFAM" id="SSF63520">
    <property type="entry name" value="PTS-regulatory domain, PRD"/>
    <property type="match status" value="1"/>
</dbReference>
<dbReference type="SUPFAM" id="SSF46785">
    <property type="entry name" value="Winged helix' DNA-binding domain"/>
    <property type="match status" value="1"/>
</dbReference>
<evidence type="ECO:0000256" key="3">
    <source>
        <dbReference type="ARBA" id="ARBA00023163"/>
    </source>
</evidence>
<keyword evidence="2" id="KW-0805">Transcription regulation</keyword>
<dbReference type="GO" id="GO:0009401">
    <property type="term" value="P:phosphoenolpyruvate-dependent sugar phosphotransferase system"/>
    <property type="evidence" value="ECO:0007669"/>
    <property type="project" value="InterPro"/>
</dbReference>
<dbReference type="AlphaFoldDB" id="A0A3E3E196"/>
<dbReference type="Gene3D" id="1.10.1790.10">
    <property type="entry name" value="PRD domain"/>
    <property type="match status" value="1"/>
</dbReference>
<dbReference type="InterPro" id="IPR013196">
    <property type="entry name" value="HTH_11"/>
</dbReference>
<dbReference type="InterPro" id="IPR036388">
    <property type="entry name" value="WH-like_DNA-bd_sf"/>
</dbReference>
<keyword evidence="3" id="KW-0804">Transcription</keyword>
<feature type="domain" description="PTS EIIB type-2" evidence="5">
    <location>
        <begin position="406"/>
        <end position="493"/>
    </location>
</feature>
<dbReference type="InterPro" id="IPR011608">
    <property type="entry name" value="PRD"/>
</dbReference>
<evidence type="ECO:0000313" key="8">
    <source>
        <dbReference type="Proteomes" id="UP000261212"/>
    </source>
</evidence>
<dbReference type="Pfam" id="PF08279">
    <property type="entry name" value="HTH_11"/>
    <property type="match status" value="1"/>
</dbReference>
<dbReference type="Gene3D" id="3.40.50.2300">
    <property type="match status" value="1"/>
</dbReference>
<evidence type="ECO:0000259" key="4">
    <source>
        <dbReference type="PROSITE" id="PS51094"/>
    </source>
</evidence>
<dbReference type="Pfam" id="PF00874">
    <property type="entry name" value="PRD"/>
    <property type="match status" value="1"/>
</dbReference>
<dbReference type="InterPro" id="IPR036390">
    <property type="entry name" value="WH_DNA-bd_sf"/>
</dbReference>
<dbReference type="SUPFAM" id="SSF55804">
    <property type="entry name" value="Phoshotransferase/anion transport protein"/>
    <property type="match status" value="1"/>
</dbReference>
<organism evidence="7 8">
    <name type="scientific">Anaerofustis stercorihominis</name>
    <dbReference type="NCBI Taxonomy" id="214853"/>
    <lineage>
        <taxon>Bacteria</taxon>
        <taxon>Bacillati</taxon>
        <taxon>Bacillota</taxon>
        <taxon>Clostridia</taxon>
        <taxon>Eubacteriales</taxon>
        <taxon>Eubacteriaceae</taxon>
        <taxon>Anaerofustis</taxon>
    </lineage>
</organism>
<dbReference type="EMBL" id="QUSM01000002">
    <property type="protein sequence ID" value="RGD74949.1"/>
    <property type="molecule type" value="Genomic_DNA"/>
</dbReference>
<gene>
    <name evidence="7" type="ORF">DW687_01090</name>
</gene>
<feature type="domain" description="PTS EIIA type-2" evidence="4">
    <location>
        <begin position="516"/>
        <end position="659"/>
    </location>
</feature>
<dbReference type="CDD" id="cd05568">
    <property type="entry name" value="PTS_IIB_bgl_like"/>
    <property type="match status" value="1"/>
</dbReference>
<dbReference type="PANTHER" id="PTHR30185:SF18">
    <property type="entry name" value="TRANSCRIPTIONAL REGULATOR MTLR"/>
    <property type="match status" value="1"/>
</dbReference>
<dbReference type="InterPro" id="IPR050661">
    <property type="entry name" value="BglG_antiterminators"/>
</dbReference>
<evidence type="ECO:0000259" key="5">
    <source>
        <dbReference type="PROSITE" id="PS51099"/>
    </source>
</evidence>
<dbReference type="PROSITE" id="PS51094">
    <property type="entry name" value="PTS_EIIA_TYPE_2"/>
    <property type="match status" value="1"/>
</dbReference>
<proteinExistence type="predicted"/>
<dbReference type="Gene3D" id="3.40.930.10">
    <property type="entry name" value="Mannitol-specific EII, Chain A"/>
    <property type="match status" value="1"/>
</dbReference>
<dbReference type="InterPro" id="IPR013011">
    <property type="entry name" value="PTS_EIIB_2"/>
</dbReference>
<dbReference type="Gene3D" id="1.10.10.10">
    <property type="entry name" value="Winged helix-like DNA-binding domain superfamily/Winged helix DNA-binding domain"/>
    <property type="match status" value="1"/>
</dbReference>
<dbReference type="Proteomes" id="UP000261212">
    <property type="component" value="Unassembled WGS sequence"/>
</dbReference>
<dbReference type="Pfam" id="PF00359">
    <property type="entry name" value="PTS_EIIA_2"/>
    <property type="match status" value="1"/>
</dbReference>
<evidence type="ECO:0000259" key="6">
    <source>
        <dbReference type="PROSITE" id="PS51372"/>
    </source>
</evidence>
<dbReference type="GO" id="GO:0008982">
    <property type="term" value="F:protein-N(PI)-phosphohistidine-sugar phosphotransferase activity"/>
    <property type="evidence" value="ECO:0007669"/>
    <property type="project" value="InterPro"/>
</dbReference>
<dbReference type="InterPro" id="IPR016152">
    <property type="entry name" value="PTrfase/Anion_transptr"/>
</dbReference>
<evidence type="ECO:0000256" key="1">
    <source>
        <dbReference type="ARBA" id="ARBA00022737"/>
    </source>
</evidence>
<feature type="domain" description="PRD" evidence="6">
    <location>
        <begin position="179"/>
        <end position="292"/>
    </location>
</feature>
<protein>
    <submittedName>
        <fullName evidence="7">Transcription antiterminator</fullName>
    </submittedName>
</protein>
<dbReference type="InterPro" id="IPR002178">
    <property type="entry name" value="PTS_EIIA_type-2_dom"/>
</dbReference>
<sequence>MKKRSCQILEQLLYRGKNYKIEELAKYYDVSQKTLQNDFSDINTFLKEINIPQLTVLKSGEIKLFDKKFDEYTIEKLNKLGNIQYIMEKKERVNLIIIILLKESKFITMNQLAEKLCVTRITILNDMIEVNLKLNKYNIEVLSKPGKGIIAAYDEYDARCLITHLLFDSYHSNERESNISNVYFIKLIKEIENNYTLESLKNILDEIIIDKKYDFRNRGYYAILFSLFVILNRRSNEITYIEENKRYSNKEYDIAKEIYEILTKKLDIIPNKNDIHYLAGFISNKDILKPLINVDDYVELHTTVATFLYKISEQLDISLYDEYSLFEFLIKHLNAMAKRIKNEELLINPIYEQLKEKYDYVFKAVKENIRLIEDFYKLKIDKNELSYIVMHICAEIERETTKMRKPSILIVCPESMAAGQLIAAQLEKYFDFNIEAIITDSYEISDNLNIDFIISTVVLPRLKYPVLIINTIIDAEDYNRIQTIIFSLIKDYKKLKKSIENKETLTLLWIKHRLYQSINPSLIKIANDITSWEEVLRQGGDLLINAGYASKDFSDDLIKSANLNGPYFVIRKGVGLAHALSKDSNYESAISLMVLKNGVKFNHPYNDPVKLLFSLVIKDSKSYLNIFNDVLKLSTNKDFTHGVINAKSEKEVYDIIVKESLKLN</sequence>
<dbReference type="GO" id="GO:0006355">
    <property type="term" value="P:regulation of DNA-templated transcription"/>
    <property type="evidence" value="ECO:0007669"/>
    <property type="project" value="InterPro"/>
</dbReference>
<dbReference type="PROSITE" id="PS51372">
    <property type="entry name" value="PRD_2"/>
    <property type="match status" value="2"/>
</dbReference>
<dbReference type="PROSITE" id="PS51099">
    <property type="entry name" value="PTS_EIIB_TYPE_2"/>
    <property type="match status" value="1"/>
</dbReference>
<dbReference type="PANTHER" id="PTHR30185">
    <property type="entry name" value="CRYPTIC BETA-GLUCOSIDE BGL OPERON ANTITERMINATOR"/>
    <property type="match status" value="1"/>
</dbReference>
<reference evidence="7 8" key="1">
    <citation type="submission" date="2018-08" db="EMBL/GenBank/DDBJ databases">
        <title>A genome reference for cultivated species of the human gut microbiota.</title>
        <authorList>
            <person name="Zou Y."/>
            <person name="Xue W."/>
            <person name="Luo G."/>
        </authorList>
    </citation>
    <scope>NUCLEOTIDE SEQUENCE [LARGE SCALE GENOMIC DNA]</scope>
    <source>
        <strain evidence="7 8">AM25-6</strain>
    </source>
</reference>
<name>A0A3E3E196_9FIRM</name>
<dbReference type="RefSeq" id="WP_117531038.1">
    <property type="nucleotide sequence ID" value="NZ_QUSM01000002.1"/>
</dbReference>
<keyword evidence="1" id="KW-0677">Repeat</keyword>
<feature type="domain" description="PRD" evidence="6">
    <location>
        <begin position="295"/>
        <end position="402"/>
    </location>
</feature>
<comment type="caution">
    <text evidence="7">The sequence shown here is derived from an EMBL/GenBank/DDBJ whole genome shotgun (WGS) entry which is preliminary data.</text>
</comment>